<dbReference type="GO" id="GO:0030488">
    <property type="term" value="P:tRNA methylation"/>
    <property type="evidence" value="ECO:0007669"/>
    <property type="project" value="InterPro"/>
</dbReference>
<evidence type="ECO:0000256" key="2">
    <source>
        <dbReference type="ARBA" id="ARBA00022679"/>
    </source>
</evidence>
<gene>
    <name evidence="12" type="ORF">M6B38_246955</name>
</gene>
<keyword evidence="5" id="KW-0007">Acetylation</keyword>
<dbReference type="Pfam" id="PF00588">
    <property type="entry name" value="SpoU_methylase"/>
    <property type="match status" value="1"/>
</dbReference>
<comment type="function">
    <text evidence="7">S-adenosyl-L-methionine-dependent 2'-O-ribose methyltransferase that catalyzes the formation of 2'-O-methylguanosine at position 18 (Gm18) in a subset of tRNA. Selectively mediates Gm18 methylation of tRNAGln-TTG/CTG and tRNASer-TGA/GCT. Gm18 modification can enhance the stability of modified tRNAs.</text>
</comment>
<keyword evidence="3" id="KW-0949">S-adenosyl-L-methionine</keyword>
<dbReference type="PANTHER" id="PTHR12029:SF11">
    <property type="entry name" value="METHYLTRANSFERASE TARBP1-RELATED"/>
    <property type="match status" value="1"/>
</dbReference>
<keyword evidence="1" id="KW-0489">Methyltransferase</keyword>
<accession>A0AAX6DH02</accession>
<evidence type="ECO:0000259" key="11">
    <source>
        <dbReference type="Pfam" id="PF00588"/>
    </source>
</evidence>
<evidence type="ECO:0000256" key="8">
    <source>
        <dbReference type="ARBA" id="ARBA00093594"/>
    </source>
</evidence>
<dbReference type="Gene3D" id="3.40.1280.10">
    <property type="match status" value="1"/>
</dbReference>
<dbReference type="Proteomes" id="UP001140949">
    <property type="component" value="Unassembled WGS sequence"/>
</dbReference>
<name>A0AAX6DH02_IRIPA</name>
<evidence type="ECO:0000256" key="7">
    <source>
        <dbReference type="ARBA" id="ARBA00093361"/>
    </source>
</evidence>
<dbReference type="InterPro" id="IPR001537">
    <property type="entry name" value="SpoU_MeTrfase"/>
</dbReference>
<keyword evidence="2" id="KW-0808">Transferase</keyword>
<feature type="domain" description="tRNA/rRNA methyltransferase SpoU type" evidence="11">
    <location>
        <begin position="672"/>
        <end position="814"/>
    </location>
</feature>
<evidence type="ECO:0000313" key="12">
    <source>
        <dbReference type="EMBL" id="KAJ6791034.1"/>
    </source>
</evidence>
<dbReference type="FunFam" id="3.40.1280.10:FF:000010">
    <property type="entry name" value="probable methyltransferase TARBP1"/>
    <property type="match status" value="1"/>
</dbReference>
<evidence type="ECO:0000256" key="4">
    <source>
        <dbReference type="ARBA" id="ARBA00022884"/>
    </source>
</evidence>
<comment type="caution">
    <text evidence="12">The sequence shown here is derived from an EMBL/GenBank/DDBJ whole genome shotgun (WGS) entry which is preliminary data.</text>
</comment>
<organism evidence="12 13">
    <name type="scientific">Iris pallida</name>
    <name type="common">Sweet iris</name>
    <dbReference type="NCBI Taxonomy" id="29817"/>
    <lineage>
        <taxon>Eukaryota</taxon>
        <taxon>Viridiplantae</taxon>
        <taxon>Streptophyta</taxon>
        <taxon>Embryophyta</taxon>
        <taxon>Tracheophyta</taxon>
        <taxon>Spermatophyta</taxon>
        <taxon>Magnoliopsida</taxon>
        <taxon>Liliopsida</taxon>
        <taxon>Asparagales</taxon>
        <taxon>Iridaceae</taxon>
        <taxon>Iridoideae</taxon>
        <taxon>Irideae</taxon>
        <taxon>Iris</taxon>
    </lineage>
</organism>
<evidence type="ECO:0000256" key="1">
    <source>
        <dbReference type="ARBA" id="ARBA00022603"/>
    </source>
</evidence>
<evidence type="ECO:0000256" key="3">
    <source>
        <dbReference type="ARBA" id="ARBA00022691"/>
    </source>
</evidence>
<evidence type="ECO:0000313" key="13">
    <source>
        <dbReference type="Proteomes" id="UP001140949"/>
    </source>
</evidence>
<evidence type="ECO:0000256" key="5">
    <source>
        <dbReference type="ARBA" id="ARBA00022990"/>
    </source>
</evidence>
<dbReference type="AlphaFoldDB" id="A0AAX6DH02"/>
<evidence type="ECO:0000256" key="9">
    <source>
        <dbReference type="ARBA" id="ARBA00093636"/>
    </source>
</evidence>
<protein>
    <recommendedName>
        <fullName evidence="9">tRNA (guanosine(18)-2'-O)-methyltransferase TARBP1</fullName>
        <ecNumber evidence="8">2.1.1.34</ecNumber>
    </recommendedName>
    <alternativeName>
        <fullName evidence="10">TAR RNA-binding protein 1</fullName>
    </alternativeName>
</protein>
<evidence type="ECO:0000256" key="6">
    <source>
        <dbReference type="ARBA" id="ARBA00093266"/>
    </source>
</evidence>
<dbReference type="InterPro" id="IPR029028">
    <property type="entry name" value="Alpha/beta_knot_MTases"/>
</dbReference>
<dbReference type="GO" id="GO:0003723">
    <property type="term" value="F:RNA binding"/>
    <property type="evidence" value="ECO:0007669"/>
    <property type="project" value="UniProtKB-KW"/>
</dbReference>
<dbReference type="PANTHER" id="PTHR12029">
    <property type="entry name" value="RNA METHYLTRANSFERASE"/>
    <property type="match status" value="1"/>
</dbReference>
<keyword evidence="13" id="KW-1185">Reference proteome</keyword>
<dbReference type="InterPro" id="IPR029026">
    <property type="entry name" value="tRNA_m1G_MTases_N"/>
</dbReference>
<dbReference type="SUPFAM" id="SSF75217">
    <property type="entry name" value="alpha/beta knot"/>
    <property type="match status" value="1"/>
</dbReference>
<dbReference type="InterPro" id="IPR045330">
    <property type="entry name" value="TRM3/TARBP1"/>
</dbReference>
<dbReference type="GO" id="GO:0141100">
    <property type="term" value="F:tRNA (guanine(18)-2'-O)-methyltransferase activity"/>
    <property type="evidence" value="ECO:0007669"/>
    <property type="project" value="UniProtKB-EC"/>
</dbReference>
<reference evidence="12" key="1">
    <citation type="journal article" date="2023" name="GigaByte">
        <title>Genome assembly of the bearded iris, Iris pallida Lam.</title>
        <authorList>
            <person name="Bruccoleri R.E."/>
            <person name="Oakeley E.J."/>
            <person name="Faust A.M.E."/>
            <person name="Altorfer M."/>
            <person name="Dessus-Babus S."/>
            <person name="Burckhardt D."/>
            <person name="Oertli M."/>
            <person name="Naumann U."/>
            <person name="Petersen F."/>
            <person name="Wong J."/>
        </authorList>
    </citation>
    <scope>NUCLEOTIDE SEQUENCE</scope>
    <source>
        <strain evidence="12">GSM-AAB239-AS_SAM_17_03QT</strain>
    </source>
</reference>
<dbReference type="CDD" id="cd18091">
    <property type="entry name" value="SpoU-like_TRM3-like"/>
    <property type="match status" value="1"/>
</dbReference>
<keyword evidence="4" id="KW-0694">RNA-binding</keyword>
<proteinExistence type="predicted"/>
<evidence type="ECO:0000256" key="10">
    <source>
        <dbReference type="ARBA" id="ARBA00093656"/>
    </source>
</evidence>
<comment type="catalytic activity">
    <reaction evidence="6">
        <text>guanosine(18) in tRNA + S-adenosyl-L-methionine = 2'-O-methylguanosine(18) in tRNA + S-adenosyl-L-homocysteine + H(+)</text>
        <dbReference type="Rhea" id="RHEA:20077"/>
        <dbReference type="Rhea" id="RHEA-COMP:10190"/>
        <dbReference type="Rhea" id="RHEA-COMP:10192"/>
        <dbReference type="ChEBI" id="CHEBI:15378"/>
        <dbReference type="ChEBI" id="CHEBI:57856"/>
        <dbReference type="ChEBI" id="CHEBI:59789"/>
        <dbReference type="ChEBI" id="CHEBI:74269"/>
        <dbReference type="ChEBI" id="CHEBI:74445"/>
        <dbReference type="EC" id="2.1.1.34"/>
    </reaction>
    <physiologicalReaction direction="left-to-right" evidence="6">
        <dbReference type="Rhea" id="RHEA:20078"/>
    </physiologicalReaction>
</comment>
<dbReference type="InterPro" id="IPR044748">
    <property type="entry name" value="Trm3/TARBP1_C"/>
</dbReference>
<dbReference type="EC" id="2.1.1.34" evidence="8"/>
<reference evidence="12" key="2">
    <citation type="submission" date="2023-04" db="EMBL/GenBank/DDBJ databases">
        <authorList>
            <person name="Bruccoleri R.E."/>
            <person name="Oakeley E.J."/>
            <person name="Faust A.-M."/>
            <person name="Dessus-Babus S."/>
            <person name="Altorfer M."/>
            <person name="Burckhardt D."/>
            <person name="Oertli M."/>
            <person name="Naumann U."/>
            <person name="Petersen F."/>
            <person name="Wong J."/>
        </authorList>
    </citation>
    <scope>NUCLEOTIDE SEQUENCE</scope>
    <source>
        <strain evidence="12">GSM-AAB239-AS_SAM_17_03QT</strain>
        <tissue evidence="12">Leaf</tissue>
    </source>
</reference>
<sequence>MACNKSLFGAGEDKLLLDLLVNSFIHNVNDLLSNGVLTRSRRAVLMNWKWLCLDSLLSVPFNIVKNGIHIRNTNSFFSELTLRNIFADIVESLENAGESSALYMLRSVRLLLGLLCSDTISPKISSDPEVTCEMIEQLAHTSWVLHLSCNKRRVAPIAALLSAVLHQSVFGDLRLHEANDSQLGPLKWFIGNLLDEGVKSPRTIRLAALHLTGLWLLHPKTIKYYIKELKLLSLYGSVAFDEDFEAELSENHEARTEVSLLAQSQDSELTQVFINTELYARVSVAVLFFKLANLANDRGHNNEESLAALDCGKMFLLELLDFAVNDKDLAKELYKKYSAVHRRKVRAWQMICILSHFVEKDIVEEVTSNLHICLYRNNLPAVRQYLEMFTIQVYLRFPMLAKEQLIPIFHDQNTRPQALSSYVFIAANIIVHASEPQIQRKHLNDLLPPIIPFLTSHHHSLRGFTQLLVHYVLFKLWPALKADCSEDAQLERKCFEDLRIYLAENNDCKRLRKSMEKFLDAFDPTTCATPAGVFNARHEGSGFECVPVSLMEQVIDFLNGVRDDLRDSIANDAMTINNEALTASGAFSGTEEPLDIGTKSESLLTSKDLALDFQKKITLNEHLRERTNTDSNCFQANPKISRLLSEIEKEDELLCQSRIRSMERIRGCQQELIIVASLLDRIPNLAGLARTCEVFKAAGLTVANTSILQDKQFQLISVTAEKWIPIIEVPVDSIKVYLEKKRREGFSIIGLEQTANSTSLDQYSFQNKTVLVLGREKEGIPVDIIHVLDACIEIPQLGIIRSLNVHVSGAIALWEYTRQGRSKQT</sequence>
<dbReference type="EMBL" id="JANAVB010044814">
    <property type="protein sequence ID" value="KAJ6791034.1"/>
    <property type="molecule type" value="Genomic_DNA"/>
</dbReference>